<accession>A0A418LY56</accession>
<evidence type="ECO:0000313" key="3">
    <source>
        <dbReference type="EMBL" id="RIV18260.1"/>
    </source>
</evidence>
<dbReference type="AlphaFoldDB" id="A0A418LY56"/>
<feature type="region of interest" description="Disordered" evidence="1">
    <location>
        <begin position="94"/>
        <end position="182"/>
    </location>
</feature>
<feature type="region of interest" description="Disordered" evidence="1">
    <location>
        <begin position="199"/>
        <end position="223"/>
    </location>
</feature>
<gene>
    <name evidence="3" type="ORF">DYU11_28895</name>
</gene>
<feature type="transmembrane region" description="Helical" evidence="2">
    <location>
        <begin position="64"/>
        <end position="83"/>
    </location>
</feature>
<feature type="compositionally biased region" description="Basic and acidic residues" evidence="1">
    <location>
        <begin position="1"/>
        <end position="10"/>
    </location>
</feature>
<keyword evidence="2" id="KW-1133">Transmembrane helix</keyword>
<keyword evidence="2" id="KW-0472">Membrane</keyword>
<comment type="caution">
    <text evidence="3">The sequence shown here is derived from an EMBL/GenBank/DDBJ whole genome shotgun (WGS) entry which is preliminary data.</text>
</comment>
<evidence type="ECO:0000313" key="4">
    <source>
        <dbReference type="Proteomes" id="UP000283523"/>
    </source>
</evidence>
<evidence type="ECO:0008006" key="5">
    <source>
        <dbReference type="Google" id="ProtNLM"/>
    </source>
</evidence>
<feature type="region of interest" description="Disordered" evidence="1">
    <location>
        <begin position="1"/>
        <end position="30"/>
    </location>
</feature>
<feature type="compositionally biased region" description="Polar residues" evidence="1">
    <location>
        <begin position="152"/>
        <end position="169"/>
    </location>
</feature>
<organism evidence="3 4">
    <name type="scientific">Fibrisoma montanum</name>
    <dbReference type="NCBI Taxonomy" id="2305895"/>
    <lineage>
        <taxon>Bacteria</taxon>
        <taxon>Pseudomonadati</taxon>
        <taxon>Bacteroidota</taxon>
        <taxon>Cytophagia</taxon>
        <taxon>Cytophagales</taxon>
        <taxon>Spirosomataceae</taxon>
        <taxon>Fibrisoma</taxon>
    </lineage>
</organism>
<dbReference type="Proteomes" id="UP000283523">
    <property type="component" value="Unassembled WGS sequence"/>
</dbReference>
<dbReference type="OrthoDB" id="975478at2"/>
<evidence type="ECO:0000256" key="1">
    <source>
        <dbReference type="SAM" id="MobiDB-lite"/>
    </source>
</evidence>
<name>A0A418LY56_9BACT</name>
<reference evidence="3 4" key="1">
    <citation type="submission" date="2018-08" db="EMBL/GenBank/DDBJ databases">
        <title>Fibrisoma montanum sp. nov., isolated from Danxia mountain soil.</title>
        <authorList>
            <person name="Huang Y."/>
        </authorList>
    </citation>
    <scope>NUCLEOTIDE SEQUENCE [LARGE SCALE GENOMIC DNA]</scope>
    <source>
        <strain evidence="3 4">HYT19</strain>
    </source>
</reference>
<keyword evidence="4" id="KW-1185">Reference proteome</keyword>
<protein>
    <recommendedName>
        <fullName evidence="5">Outer membrane protein beta-barrel domain-containing protein</fullName>
    </recommendedName>
</protein>
<dbReference type="EMBL" id="QXED01000012">
    <property type="protein sequence ID" value="RIV18260.1"/>
    <property type="molecule type" value="Genomic_DNA"/>
</dbReference>
<proteinExistence type="predicted"/>
<sequence length="578" mass="62201">MSQFEEHTPDDSSDFGSAWRNAFDEAAETPPTRVWDAIERQLDESENPKIIPLWGLGGSASRPVVWGVGIAAAVVLLLVGWWATFQQPGLGEQPVAQQTVPAPQDTESTVATTETEPATAGQTPGQVATAPDEPSMPAVAQIDPTEAAARNQGATESIRTPKQLPTQRPSAAPANLKPGYQLPVDRYAGRRGQITNRDLLAGSTGRPRSAATVAPSTVDTGQRAAGQMNATALDETTNRVAAGSAPLEPTGLKETSGMNLERLAIRPVQFRQLYGTQRIIWFRAPEPAISPESEQPKNRSRELWASVSVMPGAFNPSVSVRQAVPAPSLASMNSNAFVQNTPVYDRSTVSSRANLSVAYQASAGVQMTEHWTLETGVGYLQGRSTVESPAQLSSSFVVRTTELQAYSASTSNLYVDALRNSVAANTSNTANAYMDNKGSFVSNTMLPGRNVAANVYDEQTRQVTASDYIYVQVPVQVGYQIRPRSRLSFAVLGGMLTNLFVRNTVADELTIKARDGVYRPISLAATMGLRFRYRPTQRWSASLAGMYQPSLQTGTRPEAGISNRPTATGMSFGLGYHF</sequence>
<feature type="compositionally biased region" description="Low complexity" evidence="1">
    <location>
        <begin position="94"/>
        <end position="123"/>
    </location>
</feature>
<evidence type="ECO:0000256" key="2">
    <source>
        <dbReference type="SAM" id="Phobius"/>
    </source>
</evidence>
<dbReference type="RefSeq" id="WP_119671229.1">
    <property type="nucleotide sequence ID" value="NZ_QXED01000012.1"/>
</dbReference>
<keyword evidence="2" id="KW-0812">Transmembrane</keyword>